<dbReference type="EMBL" id="UINC01034780">
    <property type="protein sequence ID" value="SVB26157.1"/>
    <property type="molecule type" value="Genomic_DNA"/>
</dbReference>
<dbReference type="Pfam" id="PF05721">
    <property type="entry name" value="PhyH"/>
    <property type="match status" value="1"/>
</dbReference>
<protein>
    <recommendedName>
        <fullName evidence="2">Fe2OG dioxygenase domain-containing protein</fullName>
    </recommendedName>
</protein>
<dbReference type="PANTHER" id="PTHR20883">
    <property type="entry name" value="PHYTANOYL-COA DIOXYGENASE DOMAIN CONTAINING 1"/>
    <property type="match status" value="1"/>
</dbReference>
<dbReference type="InterPro" id="IPR008775">
    <property type="entry name" value="Phytyl_CoA_dOase-like"/>
</dbReference>
<dbReference type="Gene3D" id="2.60.120.620">
    <property type="entry name" value="q2cbj1_9rhob like domain"/>
    <property type="match status" value="1"/>
</dbReference>
<proteinExistence type="predicted"/>
<dbReference type="AlphaFoldDB" id="A0A382CLH7"/>
<organism evidence="1">
    <name type="scientific">marine metagenome</name>
    <dbReference type="NCBI Taxonomy" id="408172"/>
    <lineage>
        <taxon>unclassified sequences</taxon>
        <taxon>metagenomes</taxon>
        <taxon>ecological metagenomes</taxon>
    </lineage>
</organism>
<dbReference type="SUPFAM" id="SSF51197">
    <property type="entry name" value="Clavaminate synthase-like"/>
    <property type="match status" value="1"/>
</dbReference>
<sequence>MILSKENFNDYNKNGFLIINNFIEEKTVDDYIKQLDLLVNGSISTGKQRNDLGAHNTKQDKDFENITQIMLPSDFLPSLNESEFFSKSKEVAIELLGNDIDRDMDMYIEKAPFTNTETPWHQDSAYWPKGMKDTRSLSCWLAFDEVTIDNGCMWYVPGSHLEPKRKHSYAGENSDALVADCSEDEGVACPIKKGGMIVHDGRMLHYSRGNSTEQRRRALITNYRPISMIDWERSIGFDHREELENLDD</sequence>
<accession>A0A382CLH7</accession>
<gene>
    <name evidence="1" type="ORF">METZ01_LOCUS179011</name>
</gene>
<reference evidence="1" key="1">
    <citation type="submission" date="2018-05" db="EMBL/GenBank/DDBJ databases">
        <authorList>
            <person name="Lanie J.A."/>
            <person name="Ng W.-L."/>
            <person name="Kazmierczak K.M."/>
            <person name="Andrzejewski T.M."/>
            <person name="Davidsen T.M."/>
            <person name="Wayne K.J."/>
            <person name="Tettelin H."/>
            <person name="Glass J.I."/>
            <person name="Rusch D."/>
            <person name="Podicherti R."/>
            <person name="Tsui H.-C.T."/>
            <person name="Winkler M.E."/>
        </authorList>
    </citation>
    <scope>NUCLEOTIDE SEQUENCE</scope>
</reference>
<dbReference type="PANTHER" id="PTHR20883:SF46">
    <property type="entry name" value="PHYTANOYL-COA HYDROXYLASE"/>
    <property type="match status" value="1"/>
</dbReference>
<evidence type="ECO:0000313" key="1">
    <source>
        <dbReference type="EMBL" id="SVB26157.1"/>
    </source>
</evidence>
<evidence type="ECO:0008006" key="2">
    <source>
        <dbReference type="Google" id="ProtNLM"/>
    </source>
</evidence>
<name>A0A382CLH7_9ZZZZ</name>